<sequence>KKKKTNKGMWFIEYVGLLYTANNETTLNESNGVWVDTCKDSDPCLALLDSGTSYITMPSKEYNTLVDNMSSVGKNCWNSYGQFICPESALSSLPNLWIQIHKKAFILTPQDYMIEDACTSKEGYFCLAISAIDQMGDHTYIFGDTFLRNYYVIFDETNNRLGFGSMHLLDDALKRPSNVKSLFSFSLALLKDVFFKNNLKRISHGHILNLPLS</sequence>
<dbReference type="OrthoDB" id="771136at2759"/>
<dbReference type="Gene3D" id="2.40.70.10">
    <property type="entry name" value="Acid Proteases"/>
    <property type="match status" value="1"/>
</dbReference>
<protein>
    <submittedName>
        <fullName evidence="6">Pepsin A preproprotein</fullName>
    </submittedName>
</protein>
<proteinExistence type="inferred from homology"/>
<dbReference type="PRINTS" id="PR00792">
    <property type="entry name" value="PEPSIN"/>
</dbReference>
<evidence type="ECO:0000256" key="1">
    <source>
        <dbReference type="ARBA" id="ARBA00007447"/>
    </source>
</evidence>
<dbReference type="PANTHER" id="PTHR47966">
    <property type="entry name" value="BETA-SITE APP-CLEAVING ENZYME, ISOFORM A-RELATED"/>
    <property type="match status" value="1"/>
</dbReference>
<keyword evidence="4" id="KW-0378">Hydrolase</keyword>
<comment type="caution">
    <text evidence="6">The sequence shown here is derived from an EMBL/GenBank/DDBJ whole genome shotgun (WGS) entry which is preliminary data.</text>
</comment>
<keyword evidence="7" id="KW-1185">Reference proteome</keyword>
<feature type="domain" description="Peptidase A1" evidence="5">
    <location>
        <begin position="1"/>
        <end position="164"/>
    </location>
</feature>
<comment type="similarity">
    <text evidence="1 4">Belongs to the peptidase A1 family.</text>
</comment>
<evidence type="ECO:0000256" key="3">
    <source>
        <dbReference type="ARBA" id="ARBA00022750"/>
    </source>
</evidence>
<keyword evidence="3 4" id="KW-0064">Aspartyl protease</keyword>
<reference evidence="6 7" key="1">
    <citation type="journal article" date="2013" name="Curr. Biol.">
        <title>The Genome of the Foraminiferan Reticulomyxa filosa.</title>
        <authorList>
            <person name="Glockner G."/>
            <person name="Hulsmann N."/>
            <person name="Schleicher M."/>
            <person name="Noegel A.A."/>
            <person name="Eichinger L."/>
            <person name="Gallinger C."/>
            <person name="Pawlowski J."/>
            <person name="Sierra R."/>
            <person name="Euteneuer U."/>
            <person name="Pillet L."/>
            <person name="Moustafa A."/>
            <person name="Platzer M."/>
            <person name="Groth M."/>
            <person name="Szafranski K."/>
            <person name="Schliwa M."/>
        </authorList>
    </citation>
    <scope>NUCLEOTIDE SEQUENCE [LARGE SCALE GENOMIC DNA]</scope>
</reference>
<dbReference type="PANTHER" id="PTHR47966:SF51">
    <property type="entry name" value="BETA-SITE APP-CLEAVING ENZYME, ISOFORM A-RELATED"/>
    <property type="match status" value="1"/>
</dbReference>
<dbReference type="InterPro" id="IPR021109">
    <property type="entry name" value="Peptidase_aspartic_dom_sf"/>
</dbReference>
<dbReference type="InterPro" id="IPR001969">
    <property type="entry name" value="Aspartic_peptidase_AS"/>
</dbReference>
<keyword evidence="2 4" id="KW-0645">Protease</keyword>
<dbReference type="PROSITE" id="PS00141">
    <property type="entry name" value="ASP_PROTEASE"/>
    <property type="match status" value="1"/>
</dbReference>
<dbReference type="GO" id="GO:0005764">
    <property type="term" value="C:lysosome"/>
    <property type="evidence" value="ECO:0007669"/>
    <property type="project" value="TreeGrafter"/>
</dbReference>
<dbReference type="Pfam" id="PF00026">
    <property type="entry name" value="Asp"/>
    <property type="match status" value="1"/>
</dbReference>
<dbReference type="PROSITE" id="PS51767">
    <property type="entry name" value="PEPTIDASE_A1"/>
    <property type="match status" value="1"/>
</dbReference>
<dbReference type="GO" id="GO:0006508">
    <property type="term" value="P:proteolysis"/>
    <property type="evidence" value="ECO:0007669"/>
    <property type="project" value="UniProtKB-KW"/>
</dbReference>
<accession>X6MWS7</accession>
<evidence type="ECO:0000259" key="5">
    <source>
        <dbReference type="PROSITE" id="PS51767"/>
    </source>
</evidence>
<dbReference type="SUPFAM" id="SSF50630">
    <property type="entry name" value="Acid proteases"/>
    <property type="match status" value="1"/>
</dbReference>
<evidence type="ECO:0000256" key="2">
    <source>
        <dbReference type="ARBA" id="ARBA00022670"/>
    </source>
</evidence>
<feature type="non-terminal residue" evidence="6">
    <location>
        <position position="1"/>
    </location>
</feature>
<dbReference type="Proteomes" id="UP000023152">
    <property type="component" value="Unassembled WGS sequence"/>
</dbReference>
<dbReference type="GO" id="GO:0004190">
    <property type="term" value="F:aspartic-type endopeptidase activity"/>
    <property type="evidence" value="ECO:0007669"/>
    <property type="project" value="UniProtKB-KW"/>
</dbReference>
<dbReference type="InterPro" id="IPR033121">
    <property type="entry name" value="PEPTIDASE_A1"/>
</dbReference>
<name>X6MWS7_RETFI</name>
<evidence type="ECO:0000256" key="4">
    <source>
        <dbReference type="RuleBase" id="RU000454"/>
    </source>
</evidence>
<evidence type="ECO:0000313" key="7">
    <source>
        <dbReference type="Proteomes" id="UP000023152"/>
    </source>
</evidence>
<dbReference type="EMBL" id="ASPP01016420">
    <property type="protein sequence ID" value="ETO17540.1"/>
    <property type="molecule type" value="Genomic_DNA"/>
</dbReference>
<gene>
    <name evidence="6" type="ORF">RFI_19783</name>
</gene>
<evidence type="ECO:0000313" key="6">
    <source>
        <dbReference type="EMBL" id="ETO17540.1"/>
    </source>
</evidence>
<organism evidence="6 7">
    <name type="scientific">Reticulomyxa filosa</name>
    <dbReference type="NCBI Taxonomy" id="46433"/>
    <lineage>
        <taxon>Eukaryota</taxon>
        <taxon>Sar</taxon>
        <taxon>Rhizaria</taxon>
        <taxon>Retaria</taxon>
        <taxon>Foraminifera</taxon>
        <taxon>Monothalamids</taxon>
        <taxon>Reticulomyxidae</taxon>
        <taxon>Reticulomyxa</taxon>
    </lineage>
</organism>
<dbReference type="AlphaFoldDB" id="X6MWS7"/>
<dbReference type="InterPro" id="IPR001461">
    <property type="entry name" value="Aspartic_peptidase_A1"/>
</dbReference>